<reference evidence="3 4" key="1">
    <citation type="submission" date="2022-06" db="EMBL/GenBank/DDBJ databases">
        <title>Genomic Encyclopedia of Archaeal and Bacterial Type Strains, Phase II (KMG-II): from individual species to whole genera.</title>
        <authorList>
            <person name="Goeker M."/>
        </authorList>
    </citation>
    <scope>NUCLEOTIDE SEQUENCE [LARGE SCALE GENOMIC DNA]</scope>
    <source>
        <strain evidence="3 4">DSM 40477</strain>
    </source>
</reference>
<evidence type="ECO:0000313" key="4">
    <source>
        <dbReference type="Proteomes" id="UP001205311"/>
    </source>
</evidence>
<feature type="region of interest" description="Disordered" evidence="1">
    <location>
        <begin position="56"/>
        <end position="80"/>
    </location>
</feature>
<protein>
    <submittedName>
        <fullName evidence="3">Adhesin</fullName>
    </submittedName>
</protein>
<dbReference type="Pfam" id="PF13349">
    <property type="entry name" value="DUF4097"/>
    <property type="match status" value="1"/>
</dbReference>
<dbReference type="RefSeq" id="WP_253673661.1">
    <property type="nucleotide sequence ID" value="NZ_JAMTCP010000054.1"/>
</dbReference>
<name>A0ABT1I2I4_STRSD</name>
<accession>A0ABT1I2I4</accession>
<organism evidence="3 4">
    <name type="scientific">Streptoalloteichus tenebrarius (strain ATCC 17920 / DSM 40477 / JCM 4838 / CBS 697.72 / NBRC 16177 / NCIMB 11028 / NRRL B-12390 / A12253. 1 / ISP 5477)</name>
    <name type="common">Streptomyces tenebrarius</name>
    <dbReference type="NCBI Taxonomy" id="1933"/>
    <lineage>
        <taxon>Bacteria</taxon>
        <taxon>Bacillati</taxon>
        <taxon>Actinomycetota</taxon>
        <taxon>Actinomycetes</taxon>
        <taxon>Pseudonocardiales</taxon>
        <taxon>Pseudonocardiaceae</taxon>
        <taxon>Streptoalloteichus</taxon>
    </lineage>
</organism>
<dbReference type="EMBL" id="JAMTCP010000054">
    <property type="protein sequence ID" value="MCP2262002.1"/>
    <property type="molecule type" value="Genomic_DNA"/>
</dbReference>
<gene>
    <name evidence="3" type="ORF">LX15_005733</name>
</gene>
<dbReference type="PROSITE" id="PS51257">
    <property type="entry name" value="PROKAR_LIPOPROTEIN"/>
    <property type="match status" value="1"/>
</dbReference>
<evidence type="ECO:0000256" key="1">
    <source>
        <dbReference type="SAM" id="MobiDB-lite"/>
    </source>
</evidence>
<sequence length="274" mass="28438">MRRTALFVVVAAVGAGLLSSCGWERFDKFEDDARVTEKITRVRIEDGSGEVRLRAGDTTSVHRRVSHRESQARPGPTHRVEGDTLVLGRDCGSFCGLDYDVVVPRDVTVSGGDGSGDIEIVGLAGATIGVGSGDVTVRDVSGPVSVDANSGEVVVERAGASVRVRGGSGDVRLDGVAGSVDVDAESGKLVGRGLRGETTARMGSGDIDLTLSEQKTVHARASSGAVRIRVPQGRYRVNTTTSSGSRTVTVTEDPASNVTLEATTTSGNIEITSV</sequence>
<keyword evidence="4" id="KW-1185">Reference proteome</keyword>
<evidence type="ECO:0000259" key="2">
    <source>
        <dbReference type="Pfam" id="PF13349"/>
    </source>
</evidence>
<dbReference type="InterPro" id="IPR025164">
    <property type="entry name" value="Toastrack_DUF4097"/>
</dbReference>
<dbReference type="Proteomes" id="UP001205311">
    <property type="component" value="Unassembled WGS sequence"/>
</dbReference>
<evidence type="ECO:0000313" key="3">
    <source>
        <dbReference type="EMBL" id="MCP2262002.1"/>
    </source>
</evidence>
<proteinExistence type="predicted"/>
<comment type="caution">
    <text evidence="3">The sequence shown here is derived from an EMBL/GenBank/DDBJ whole genome shotgun (WGS) entry which is preliminary data.</text>
</comment>
<feature type="domain" description="DUF4097" evidence="2">
    <location>
        <begin position="113"/>
        <end position="271"/>
    </location>
</feature>